<gene>
    <name evidence="1" type="ORF">COMA1_10515</name>
</gene>
<protein>
    <submittedName>
        <fullName evidence="1">Uncharacterized protein</fullName>
    </submittedName>
</protein>
<dbReference type="Proteomes" id="UP000199032">
    <property type="component" value="Unassembled WGS sequence"/>
</dbReference>
<accession>A0A0S4L3G9</accession>
<proteinExistence type="predicted"/>
<dbReference type="AlphaFoldDB" id="A0A0S4L3G9"/>
<dbReference type="STRING" id="1742972.COMA1_10515"/>
<reference evidence="1 2" key="1">
    <citation type="submission" date="2015-10" db="EMBL/GenBank/DDBJ databases">
        <authorList>
            <person name="Gilbert D.G."/>
        </authorList>
    </citation>
    <scope>NUCLEOTIDE SEQUENCE [LARGE SCALE GENOMIC DNA]</scope>
    <source>
        <strain evidence="1">COMA1</strain>
    </source>
</reference>
<sequence length="48" mass="5433">MLPQAYEPLAWQMGLSTVKAKSCPCRELLQERIFTMGQAEAIKWALHG</sequence>
<dbReference type="EMBL" id="CZQA01000001">
    <property type="protein sequence ID" value="CUS32227.1"/>
    <property type="molecule type" value="Genomic_DNA"/>
</dbReference>
<name>A0A0S4L3G9_9BACT</name>
<keyword evidence="2" id="KW-1185">Reference proteome</keyword>
<evidence type="ECO:0000313" key="1">
    <source>
        <dbReference type="EMBL" id="CUS32227.1"/>
    </source>
</evidence>
<evidence type="ECO:0000313" key="2">
    <source>
        <dbReference type="Proteomes" id="UP000199032"/>
    </source>
</evidence>
<organism evidence="1 2">
    <name type="scientific">Candidatus Nitrospira nitrosa</name>
    <dbReference type="NCBI Taxonomy" id="1742972"/>
    <lineage>
        <taxon>Bacteria</taxon>
        <taxon>Pseudomonadati</taxon>
        <taxon>Nitrospirota</taxon>
        <taxon>Nitrospiria</taxon>
        <taxon>Nitrospirales</taxon>
        <taxon>Nitrospiraceae</taxon>
        <taxon>Nitrospira</taxon>
    </lineage>
</organism>